<dbReference type="KEGG" id="vg:40085612"/>
<reference evidence="1 2" key="1">
    <citation type="submission" date="2017-04" db="EMBL/GenBank/DDBJ databases">
        <title>Environmental T4-family bacteriophages evolve to escape abortive infection via multiple routes in a bacterial host employing altruistic suicide through Type III toxin-antitoxin systems.</title>
        <authorList>
            <person name="Chen B."/>
            <person name="Salmond G.P.C."/>
            <person name="Akusobi C."/>
            <person name="Fang X."/>
        </authorList>
    </citation>
    <scope>NUCLEOTIDE SEQUENCE [LARGE SCALE GENOMIC DNA]</scope>
</reference>
<dbReference type="OrthoDB" id="19019at10239"/>
<dbReference type="InterPro" id="IPR021405">
    <property type="entry name" value="Phage_T4_Gp30.1"/>
</dbReference>
<dbReference type="RefSeq" id="YP_009609528.1">
    <property type="nucleotide sequence ID" value="NC_041996.1"/>
</dbReference>
<dbReference type="EMBL" id="MF036690">
    <property type="protein sequence ID" value="ARW57626.1"/>
    <property type="molecule type" value="Genomic_DNA"/>
</dbReference>
<protein>
    <submittedName>
        <fullName evidence="1">Uncharacterized protein</fullName>
    </submittedName>
</protein>
<keyword evidence="2" id="KW-1185">Reference proteome</keyword>
<organism evidence="1 2">
    <name type="scientific">Serratia phage CHI14</name>
    <dbReference type="NCBI Taxonomy" id="2006941"/>
    <lineage>
        <taxon>Viruses</taxon>
        <taxon>Duplodnaviria</taxon>
        <taxon>Heunggongvirae</taxon>
        <taxon>Uroviricota</taxon>
        <taxon>Caudoviricetes</taxon>
        <taxon>Pantevenvirales</taxon>
        <taxon>Straboviridae</taxon>
        <taxon>Tevenvirinae</taxon>
        <taxon>Winklervirus</taxon>
        <taxon>Winklervirus chi14</taxon>
    </lineage>
</organism>
<evidence type="ECO:0000313" key="1">
    <source>
        <dbReference type="EMBL" id="ARW57626.1"/>
    </source>
</evidence>
<dbReference type="Proteomes" id="UP000225148">
    <property type="component" value="Segment"/>
</dbReference>
<accession>A0A1Z1LXT3</accession>
<dbReference type="Pfam" id="PF11243">
    <property type="entry name" value="DUF3045"/>
    <property type="match status" value="1"/>
</dbReference>
<sequence length="88" mass="10718">MFVVHNLSNGRNTTRDFGHVNQFFREYPLFRQAKEEPIFKECVEQGFIYIREYERTLFREGNQLLISYHKRLDLLNEEVAYNRNQSGR</sequence>
<evidence type="ECO:0000313" key="2">
    <source>
        <dbReference type="Proteomes" id="UP000225148"/>
    </source>
</evidence>
<name>A0A1Z1LXT3_9CAUD</name>
<proteinExistence type="predicted"/>
<dbReference type="GeneID" id="40085612"/>